<dbReference type="PANTHER" id="PTHR11699">
    <property type="entry name" value="ALDEHYDE DEHYDROGENASE-RELATED"/>
    <property type="match status" value="1"/>
</dbReference>
<sequence length="505" mass="53875">MSDLLTHEEYRAIAADLNPPSMSFVDGSFRPAQSGKTLPTVNPATGETIAEIAACGAGDVDFAVQKAREAFDDGRWRCLHPAARKEVLIKLCRLIQRNSRELAVLESLDSGKPILDCETIDIPELIHVIKWHAEASDKIYDQTAPVGPDAVAMVVREPIGVVAAVLPWNFPLLMLGWKIGPALAAGCSMVVKPAEQTSLTALRIAELAMDAGLPRGVLNILTGTGAEVGEPLGRHRDVDMVTFTGSTATGRRFLHYAADSNLKKVVLECGGKNPCIVLDDAENLDRVAAQVVQAAFWNMGENCSAGSRLIVHEKIKDALLERIQANARGWRTGDPLDPANHLGALIDKGHFAKVSGYLQQGKDAGHKVVLGGETLDGIFVQPTIFDGVRSSDTLAQEEIFGPVLSVITVGSYDEAVAVANDSEYGLAASVFTANGKKALRAAQAVRAGTVTVNCFGEGDITTPFGGYKQSGFGGRDNSIHAHDQYTELKTIWIDLGDDAVDGSID</sequence>
<dbReference type="Proteomes" id="UP001596422">
    <property type="component" value="Unassembled WGS sequence"/>
</dbReference>
<organism evidence="5 6">
    <name type="scientific">Marinobacterium aestuariivivens</name>
    <dbReference type="NCBI Taxonomy" id="1698799"/>
    <lineage>
        <taxon>Bacteria</taxon>
        <taxon>Pseudomonadati</taxon>
        <taxon>Pseudomonadota</taxon>
        <taxon>Gammaproteobacteria</taxon>
        <taxon>Oceanospirillales</taxon>
        <taxon>Oceanospirillaceae</taxon>
        <taxon>Marinobacterium</taxon>
    </lineage>
</organism>
<dbReference type="CDD" id="cd07112">
    <property type="entry name" value="ALDH_GABALDH-PuuC"/>
    <property type="match status" value="1"/>
</dbReference>
<dbReference type="InterPro" id="IPR016160">
    <property type="entry name" value="Ald_DH_CS_CYS"/>
</dbReference>
<evidence type="ECO:0000256" key="1">
    <source>
        <dbReference type="ARBA" id="ARBA00023002"/>
    </source>
</evidence>
<dbReference type="InterPro" id="IPR016162">
    <property type="entry name" value="Ald_DH_N"/>
</dbReference>
<feature type="active site" evidence="2">
    <location>
        <position position="268"/>
    </location>
</feature>
<dbReference type="EMBL" id="JBHSWE010000001">
    <property type="protein sequence ID" value="MFC6673945.1"/>
    <property type="molecule type" value="Genomic_DNA"/>
</dbReference>
<feature type="domain" description="Aldehyde dehydrogenase" evidence="4">
    <location>
        <begin position="31"/>
        <end position="491"/>
    </location>
</feature>
<evidence type="ECO:0000313" key="5">
    <source>
        <dbReference type="EMBL" id="MFC6673945.1"/>
    </source>
</evidence>
<dbReference type="Gene3D" id="3.40.605.10">
    <property type="entry name" value="Aldehyde Dehydrogenase, Chain A, domain 1"/>
    <property type="match status" value="1"/>
</dbReference>
<dbReference type="InterPro" id="IPR016161">
    <property type="entry name" value="Ald_DH/histidinol_DH"/>
</dbReference>
<dbReference type="PROSITE" id="PS00070">
    <property type="entry name" value="ALDEHYDE_DEHYDR_CYS"/>
    <property type="match status" value="1"/>
</dbReference>
<protein>
    <submittedName>
        <fullName evidence="5">Aldehyde dehydrogenase</fullName>
    </submittedName>
</protein>
<evidence type="ECO:0000256" key="2">
    <source>
        <dbReference type="PROSITE-ProRule" id="PRU10007"/>
    </source>
</evidence>
<evidence type="ECO:0000256" key="3">
    <source>
        <dbReference type="RuleBase" id="RU003345"/>
    </source>
</evidence>
<reference evidence="6" key="1">
    <citation type="journal article" date="2019" name="Int. J. Syst. Evol. Microbiol.">
        <title>The Global Catalogue of Microorganisms (GCM) 10K type strain sequencing project: providing services to taxonomists for standard genome sequencing and annotation.</title>
        <authorList>
            <consortium name="The Broad Institute Genomics Platform"/>
            <consortium name="The Broad Institute Genome Sequencing Center for Infectious Disease"/>
            <person name="Wu L."/>
            <person name="Ma J."/>
        </authorList>
    </citation>
    <scope>NUCLEOTIDE SEQUENCE [LARGE SCALE GENOMIC DNA]</scope>
    <source>
        <strain evidence="6">NBRC 111756</strain>
    </source>
</reference>
<evidence type="ECO:0000259" key="4">
    <source>
        <dbReference type="Pfam" id="PF00171"/>
    </source>
</evidence>
<dbReference type="RefSeq" id="WP_379912744.1">
    <property type="nucleotide sequence ID" value="NZ_JBHSWE010000001.1"/>
</dbReference>
<dbReference type="PROSITE" id="PS00687">
    <property type="entry name" value="ALDEHYDE_DEHYDR_GLU"/>
    <property type="match status" value="1"/>
</dbReference>
<dbReference type="InterPro" id="IPR015590">
    <property type="entry name" value="Aldehyde_DH_dom"/>
</dbReference>
<dbReference type="SUPFAM" id="SSF53720">
    <property type="entry name" value="ALDH-like"/>
    <property type="match status" value="1"/>
</dbReference>
<gene>
    <name evidence="5" type="ORF">ACFQDL_30545</name>
</gene>
<dbReference type="Gene3D" id="3.40.309.10">
    <property type="entry name" value="Aldehyde Dehydrogenase, Chain A, domain 2"/>
    <property type="match status" value="1"/>
</dbReference>
<dbReference type="InterPro" id="IPR016163">
    <property type="entry name" value="Ald_DH_C"/>
</dbReference>
<comment type="caution">
    <text evidence="5">The sequence shown here is derived from an EMBL/GenBank/DDBJ whole genome shotgun (WGS) entry which is preliminary data.</text>
</comment>
<accession>A0ABW2A968</accession>
<keyword evidence="6" id="KW-1185">Reference proteome</keyword>
<keyword evidence="1 3" id="KW-0560">Oxidoreductase</keyword>
<evidence type="ECO:0000313" key="6">
    <source>
        <dbReference type="Proteomes" id="UP001596422"/>
    </source>
</evidence>
<name>A0ABW2A968_9GAMM</name>
<proteinExistence type="inferred from homology"/>
<dbReference type="InterPro" id="IPR029510">
    <property type="entry name" value="Ald_DH_CS_GLU"/>
</dbReference>
<dbReference type="Pfam" id="PF00171">
    <property type="entry name" value="Aldedh"/>
    <property type="match status" value="1"/>
</dbReference>
<comment type="similarity">
    <text evidence="3">Belongs to the aldehyde dehydrogenase family.</text>
</comment>